<dbReference type="RefSeq" id="WP_179564998.1">
    <property type="nucleotide sequence ID" value="NZ_JACBZY010000001.1"/>
</dbReference>
<organism evidence="1 2">
    <name type="scientific">Schumannella luteola</name>
    <dbReference type="NCBI Taxonomy" id="472059"/>
    <lineage>
        <taxon>Bacteria</taxon>
        <taxon>Bacillati</taxon>
        <taxon>Actinomycetota</taxon>
        <taxon>Actinomycetes</taxon>
        <taxon>Micrococcales</taxon>
        <taxon>Microbacteriaceae</taxon>
        <taxon>Schumannella</taxon>
    </lineage>
</organism>
<dbReference type="Proteomes" id="UP000553888">
    <property type="component" value="Unassembled WGS sequence"/>
</dbReference>
<protein>
    <submittedName>
        <fullName evidence="1">Uncharacterized protein YukE</fullName>
    </submittedName>
</protein>
<keyword evidence="2" id="KW-1185">Reference proteome</keyword>
<sequence length="105" mass="11816">MSDERFAADPDRMQESGRRLMNLQSRVRQLTSTVEQLQTRYPDAGGDGDFRTSYDTNYVPSADAAKEFMTQLSTTVEEVADGTRTVARSFAETEDSATLESRHQQ</sequence>
<name>A0A852YJL4_9MICO</name>
<proteinExistence type="predicted"/>
<comment type="caution">
    <text evidence="1">The sequence shown here is derived from an EMBL/GenBank/DDBJ whole genome shotgun (WGS) entry which is preliminary data.</text>
</comment>
<accession>A0A852YJL4</accession>
<evidence type="ECO:0000313" key="1">
    <source>
        <dbReference type="EMBL" id="NYG97949.1"/>
    </source>
</evidence>
<dbReference type="AlphaFoldDB" id="A0A852YJL4"/>
<gene>
    <name evidence="1" type="ORF">BJ979_000575</name>
</gene>
<evidence type="ECO:0000313" key="2">
    <source>
        <dbReference type="Proteomes" id="UP000553888"/>
    </source>
</evidence>
<reference evidence="1 2" key="1">
    <citation type="submission" date="2020-07" db="EMBL/GenBank/DDBJ databases">
        <title>Sequencing the genomes of 1000 actinobacteria strains.</title>
        <authorList>
            <person name="Klenk H.-P."/>
        </authorList>
    </citation>
    <scope>NUCLEOTIDE SEQUENCE [LARGE SCALE GENOMIC DNA]</scope>
    <source>
        <strain evidence="1 2">DSM 23141</strain>
    </source>
</reference>
<dbReference type="EMBL" id="JACBZY010000001">
    <property type="protein sequence ID" value="NYG97949.1"/>
    <property type="molecule type" value="Genomic_DNA"/>
</dbReference>